<sequence length="92" mass="10566">TQPFNEAHTGESIKDLVSNVLNEFGINPNSVIVVSDKVSNMRKAWGLLNVIHVFFVGHGIHNLLMKDCFYNIYYVSEILDKVQSIINKLRYR</sequence>
<evidence type="ECO:0000313" key="2">
    <source>
        <dbReference type="EMBL" id="CAF1672729.1"/>
    </source>
</evidence>
<organism evidence="1 3">
    <name type="scientific">Rotaria sordida</name>
    <dbReference type="NCBI Taxonomy" id="392033"/>
    <lineage>
        <taxon>Eukaryota</taxon>
        <taxon>Metazoa</taxon>
        <taxon>Spiralia</taxon>
        <taxon>Gnathifera</taxon>
        <taxon>Rotifera</taxon>
        <taxon>Eurotatoria</taxon>
        <taxon>Bdelloidea</taxon>
        <taxon>Philodinida</taxon>
        <taxon>Philodinidae</taxon>
        <taxon>Rotaria</taxon>
    </lineage>
</organism>
<evidence type="ECO:0008006" key="5">
    <source>
        <dbReference type="Google" id="ProtNLM"/>
    </source>
</evidence>
<evidence type="ECO:0000313" key="1">
    <source>
        <dbReference type="EMBL" id="CAF1549606.1"/>
    </source>
</evidence>
<proteinExistence type="predicted"/>
<feature type="non-terminal residue" evidence="1">
    <location>
        <position position="1"/>
    </location>
</feature>
<dbReference type="Proteomes" id="UP000663870">
    <property type="component" value="Unassembled WGS sequence"/>
</dbReference>
<comment type="caution">
    <text evidence="1">The sequence shown here is derived from an EMBL/GenBank/DDBJ whole genome shotgun (WGS) entry which is preliminary data.</text>
</comment>
<evidence type="ECO:0000313" key="4">
    <source>
        <dbReference type="Proteomes" id="UP000663870"/>
    </source>
</evidence>
<dbReference type="AlphaFoldDB" id="A0A815WTS7"/>
<dbReference type="EMBL" id="CAJNOL010015735">
    <property type="protein sequence ID" value="CAF1672729.1"/>
    <property type="molecule type" value="Genomic_DNA"/>
</dbReference>
<dbReference type="SUPFAM" id="SSF53098">
    <property type="entry name" value="Ribonuclease H-like"/>
    <property type="match status" value="1"/>
</dbReference>
<name>A0A815WTS7_9BILA</name>
<dbReference type="EMBL" id="CAJNOH010013842">
    <property type="protein sequence ID" value="CAF1549606.1"/>
    <property type="molecule type" value="Genomic_DNA"/>
</dbReference>
<protein>
    <recommendedName>
        <fullName evidence="5">DUF659 domain-containing protein</fullName>
    </recommendedName>
</protein>
<dbReference type="InterPro" id="IPR012337">
    <property type="entry name" value="RNaseH-like_sf"/>
</dbReference>
<accession>A0A815WTS7</accession>
<evidence type="ECO:0000313" key="3">
    <source>
        <dbReference type="Proteomes" id="UP000663854"/>
    </source>
</evidence>
<dbReference type="Proteomes" id="UP000663854">
    <property type="component" value="Unassembled WGS sequence"/>
</dbReference>
<reference evidence="1" key="1">
    <citation type="submission" date="2021-02" db="EMBL/GenBank/DDBJ databases">
        <authorList>
            <person name="Nowell W R."/>
        </authorList>
    </citation>
    <scope>NUCLEOTIDE SEQUENCE</scope>
</reference>
<keyword evidence="4" id="KW-1185">Reference proteome</keyword>
<gene>
    <name evidence="2" type="ORF">JXQ802_LOCUS57858</name>
    <name evidence="1" type="ORF">PYM288_LOCUS41254</name>
</gene>